<sequence length="100" mass="10927">MSDLFCLTDAQITHLEPYVPKANRKLRGGDRRVLSGITFINRDALLGSDWEYVQQAEGLTAGCGTIRQMLISLPVNNRVCSPSYLLALKPNGAKAYSNAA</sequence>
<organism evidence="1 2">
    <name type="scientific">Phaeobacter gallaeciensis</name>
    <dbReference type="NCBI Taxonomy" id="60890"/>
    <lineage>
        <taxon>Bacteria</taxon>
        <taxon>Pseudomonadati</taxon>
        <taxon>Pseudomonadota</taxon>
        <taxon>Alphaproteobacteria</taxon>
        <taxon>Rhodobacterales</taxon>
        <taxon>Roseobacteraceae</taxon>
        <taxon>Phaeobacter</taxon>
    </lineage>
</organism>
<name>A0AAC9Z8V9_9RHOB</name>
<evidence type="ECO:0000313" key="1">
    <source>
        <dbReference type="EMBL" id="ATF05670.1"/>
    </source>
</evidence>
<gene>
    <name evidence="1" type="ORF">PhaeoP63_01590</name>
</gene>
<dbReference type="Proteomes" id="UP000217545">
    <property type="component" value="Chromosome"/>
</dbReference>
<dbReference type="AlphaFoldDB" id="A0AAC9Z8V9"/>
<reference evidence="1 2" key="1">
    <citation type="journal article" date="2017" name="Front. Microbiol.">
        <title>Phaeobacter piscinae sp. nov., a species of the Roseobacter group and potential aquaculture probiont.</title>
        <authorList>
            <person name="Sonnenschein E.C."/>
            <person name="Phippen C.B.W."/>
            <person name="Nielsen K.F."/>
            <person name="Mateiu R.V."/>
            <person name="Melchiorsen J."/>
            <person name="Gram L."/>
            <person name="Overmann J."/>
            <person name="Freese H.M."/>
        </authorList>
    </citation>
    <scope>NUCLEOTIDE SEQUENCE [LARGE SCALE GENOMIC DNA]</scope>
    <source>
        <strain evidence="1 2">P63</strain>
    </source>
</reference>
<dbReference type="EMBL" id="CP010784">
    <property type="protein sequence ID" value="ATF05670.1"/>
    <property type="molecule type" value="Genomic_DNA"/>
</dbReference>
<accession>A0AAC9Z8V9</accession>
<evidence type="ECO:0000313" key="2">
    <source>
        <dbReference type="Proteomes" id="UP000217545"/>
    </source>
</evidence>
<proteinExistence type="predicted"/>
<protein>
    <submittedName>
        <fullName evidence="1">Transposase</fullName>
    </submittedName>
</protein>